<feature type="transmembrane region" description="Helical" evidence="3">
    <location>
        <begin position="373"/>
        <end position="393"/>
    </location>
</feature>
<dbReference type="NCBIfam" id="TIGR01760">
    <property type="entry name" value="tape_meas_TP901"/>
    <property type="match status" value="1"/>
</dbReference>
<keyword evidence="1" id="KW-1188">Viral release from host cell</keyword>
<keyword evidence="3" id="KW-0472">Membrane</keyword>
<evidence type="ECO:0000313" key="5">
    <source>
        <dbReference type="EMBL" id="OAT26536.1"/>
    </source>
</evidence>
<dbReference type="Pfam" id="PF10145">
    <property type="entry name" value="PhageMin_Tail"/>
    <property type="match status" value="1"/>
</dbReference>
<feature type="transmembrane region" description="Helical" evidence="3">
    <location>
        <begin position="529"/>
        <end position="549"/>
    </location>
</feature>
<keyword evidence="6" id="KW-1185">Reference proteome</keyword>
<gene>
    <name evidence="5" type="ORF">M976_02697</name>
</gene>
<evidence type="ECO:0000256" key="3">
    <source>
        <dbReference type="SAM" id="Phobius"/>
    </source>
</evidence>
<feature type="domain" description="Phage tail tape measure protein" evidence="4">
    <location>
        <begin position="86"/>
        <end position="284"/>
    </location>
</feature>
<reference evidence="5 6" key="1">
    <citation type="submission" date="2016-04" db="EMBL/GenBank/DDBJ databases">
        <title>ATOL: Assembling a taxonomically balanced genome-scale reconstruction of the evolutionary history of the Enterobacteriaceae.</title>
        <authorList>
            <person name="Plunkett G.III."/>
            <person name="Neeno-Eckwall E.C."/>
            <person name="Glasner J.D."/>
            <person name="Perna N.T."/>
        </authorList>
    </citation>
    <scope>NUCLEOTIDE SEQUENCE [LARGE SCALE GENOMIC DNA]</scope>
    <source>
        <strain evidence="5 6">ATCC 51602</strain>
    </source>
</reference>
<feature type="region of interest" description="Disordered" evidence="2">
    <location>
        <begin position="683"/>
        <end position="712"/>
    </location>
</feature>
<evidence type="ECO:0000313" key="6">
    <source>
        <dbReference type="Proteomes" id="UP000078407"/>
    </source>
</evidence>
<sequence length="742" mass="78173">MSQLDFTLSLIDNLTRPIKSAQASVTGFAEKSQAAFARMGLGAAAVWGVVQSIQGVVGPAYEMNAALSEVGAKGVAEDALNKLSGAALRFSVRYGRSAVDVVNSSYAIKGAMAGLADMDLPRVTIAANTLAAGVKASGEEAAEYIGAMASRFNGELSSLGHVRFAEELAGKTAYMVQNFGVKMQTMQELIEGTLNAGADFGVSMNEQFAVLGNLSRTMGTESSGIYEQFLRSAPAAAEKLGMSFVDATGKMLPMADILQKLQDKYGQSIEGNVKAQQALDDAFGGGADVIKKLYGQQNLLNRSISELGRNDGMKRAQEMAAKMAKPWDRIVASFFAMRVALGNTLLPILTPVMNRVADVGATFARWLEMFPNIARWLGYITLAVLSFGLAGAATNIVMGVFGFTMMGLSAIAKVLGGAWKALLWTLNLLRPSLLTTRIGLAGLWIQSKLLAVWTGVCRVALVAWNAVLKAGAIAMRIYGVATMFAGVAMQVLTSPITLIIAGLALLAAGIWYVVTHWEELTTALMDTAAFAWVMGIVEQVGQIFAGVWASITDGWGAVVSFFAGLSPVAAFEGFSDAIGNVFSKLFDVLKNTFASTYNWIVEKLNNIPGVDIDLKTVAPPAVSAAAIPQPSAPVPAMPVMPAPVGAMMPAAVPQMTVPDVATLPPVISAPVIASAAPKMNAPSLLTGNNTGTAVPREGLMRQVKSESKSVTDNRKTWGDTYITAPNGITPGQLAEWQEMNAG</sequence>
<dbReference type="RefSeq" id="WP_064545643.1">
    <property type="nucleotide sequence ID" value="NZ_LXEQ01000045.1"/>
</dbReference>
<dbReference type="EMBL" id="LXEQ01000045">
    <property type="protein sequence ID" value="OAT26536.1"/>
    <property type="molecule type" value="Genomic_DNA"/>
</dbReference>
<evidence type="ECO:0000259" key="4">
    <source>
        <dbReference type="Pfam" id="PF10145"/>
    </source>
</evidence>
<dbReference type="Proteomes" id="UP000078407">
    <property type="component" value="Unassembled WGS sequence"/>
</dbReference>
<comment type="caution">
    <text evidence="5">The sequence shown here is derived from an EMBL/GenBank/DDBJ whole genome shotgun (WGS) entry which is preliminary data.</text>
</comment>
<accession>A0ABX2W792</accession>
<dbReference type="PANTHER" id="PTHR37813:SF1">
    <property type="entry name" value="FELS-2 PROPHAGE PROTEIN"/>
    <property type="match status" value="1"/>
</dbReference>
<keyword evidence="3" id="KW-0812">Transmembrane</keyword>
<evidence type="ECO:0000256" key="2">
    <source>
        <dbReference type="SAM" id="MobiDB-lite"/>
    </source>
</evidence>
<protein>
    <submittedName>
        <fullName evidence="5">Phage tail protein</fullName>
    </submittedName>
</protein>
<evidence type="ECO:0000256" key="1">
    <source>
        <dbReference type="ARBA" id="ARBA00022612"/>
    </source>
</evidence>
<proteinExistence type="predicted"/>
<name>A0ABX2W792_9ENTR</name>
<keyword evidence="3" id="KW-1133">Transmembrane helix</keyword>
<feature type="compositionally biased region" description="Basic and acidic residues" evidence="2">
    <location>
        <begin position="703"/>
        <end position="712"/>
    </location>
</feature>
<feature type="transmembrane region" description="Helical" evidence="3">
    <location>
        <begin position="439"/>
        <end position="461"/>
    </location>
</feature>
<dbReference type="PANTHER" id="PTHR37813">
    <property type="entry name" value="FELS-2 PROPHAGE PROTEIN"/>
    <property type="match status" value="1"/>
</dbReference>
<organism evidence="5 6">
    <name type="scientific">Buttiauxella ferragutiae ATCC 51602</name>
    <dbReference type="NCBI Taxonomy" id="1354252"/>
    <lineage>
        <taxon>Bacteria</taxon>
        <taxon>Pseudomonadati</taxon>
        <taxon>Pseudomonadota</taxon>
        <taxon>Gammaproteobacteria</taxon>
        <taxon>Enterobacterales</taxon>
        <taxon>Enterobacteriaceae</taxon>
        <taxon>Buttiauxella</taxon>
    </lineage>
</organism>
<dbReference type="InterPro" id="IPR010090">
    <property type="entry name" value="Phage_tape_meas"/>
</dbReference>
<feature type="compositionally biased region" description="Polar residues" evidence="2">
    <location>
        <begin position="683"/>
        <end position="692"/>
    </location>
</feature>
<feature type="transmembrane region" description="Helical" evidence="3">
    <location>
        <begin position="400"/>
        <end position="419"/>
    </location>
</feature>
<feature type="transmembrane region" description="Helical" evidence="3">
    <location>
        <begin position="498"/>
        <end position="517"/>
    </location>
</feature>
<feature type="transmembrane region" description="Helical" evidence="3">
    <location>
        <begin position="555"/>
        <end position="574"/>
    </location>
</feature>